<organism evidence="10 11">
    <name type="scientific">Hyaloscypha bicolor E</name>
    <dbReference type="NCBI Taxonomy" id="1095630"/>
    <lineage>
        <taxon>Eukaryota</taxon>
        <taxon>Fungi</taxon>
        <taxon>Dikarya</taxon>
        <taxon>Ascomycota</taxon>
        <taxon>Pezizomycotina</taxon>
        <taxon>Leotiomycetes</taxon>
        <taxon>Helotiales</taxon>
        <taxon>Hyaloscyphaceae</taxon>
        <taxon>Hyaloscypha</taxon>
        <taxon>Hyaloscypha bicolor</taxon>
    </lineage>
</organism>
<dbReference type="SUPFAM" id="SSF50978">
    <property type="entry name" value="WD40 repeat-like"/>
    <property type="match status" value="1"/>
</dbReference>
<dbReference type="GO" id="GO:0015031">
    <property type="term" value="P:protein transport"/>
    <property type="evidence" value="ECO:0007669"/>
    <property type="project" value="UniProtKB-KW"/>
</dbReference>
<evidence type="ECO:0000259" key="7">
    <source>
        <dbReference type="Pfam" id="PF07819"/>
    </source>
</evidence>
<dbReference type="InterPro" id="IPR027417">
    <property type="entry name" value="P-loop_NTPase"/>
</dbReference>
<gene>
    <name evidence="10" type="ORF">K444DRAFT_600934</name>
</gene>
<dbReference type="Gene3D" id="3.40.50.300">
    <property type="entry name" value="P-loop containing nucleotide triphosphate hydrolases"/>
    <property type="match status" value="1"/>
</dbReference>
<evidence type="ECO:0000259" key="9">
    <source>
        <dbReference type="Pfam" id="PF24883"/>
    </source>
</evidence>
<dbReference type="EMBL" id="KZ613905">
    <property type="protein sequence ID" value="PMD52385.1"/>
    <property type="molecule type" value="Genomic_DNA"/>
</dbReference>
<dbReference type="InterPro" id="IPR036322">
    <property type="entry name" value="WD40_repeat_dom_sf"/>
</dbReference>
<dbReference type="Pfam" id="PF22939">
    <property type="entry name" value="WHD_GPIID"/>
    <property type="match status" value="1"/>
</dbReference>
<comment type="function">
    <text evidence="1 5">Involved in inositol deacylation of GPI-anchored proteins which plays important roles in the quality control and ER-associated degradation of GPI-anchored proteins.</text>
</comment>
<dbReference type="Pfam" id="PF07819">
    <property type="entry name" value="PGAP1"/>
    <property type="match status" value="1"/>
</dbReference>
<evidence type="ECO:0000313" key="10">
    <source>
        <dbReference type="EMBL" id="PMD52385.1"/>
    </source>
</evidence>
<dbReference type="EC" id="3.1.-.-" evidence="5"/>
<dbReference type="Gene3D" id="2.130.10.10">
    <property type="entry name" value="YVTN repeat-like/Quinoprotein amine dehydrogenase"/>
    <property type="match status" value="3"/>
</dbReference>
<feature type="repeat" description="WD" evidence="4">
    <location>
        <begin position="1094"/>
        <end position="1135"/>
    </location>
</feature>
<dbReference type="PANTHER" id="PTHR10039:SF16">
    <property type="entry name" value="GPI INOSITOL-DEACYLASE"/>
    <property type="match status" value="1"/>
</dbReference>
<dbReference type="SUPFAM" id="SSF53474">
    <property type="entry name" value="alpha/beta-Hydrolases"/>
    <property type="match status" value="1"/>
</dbReference>
<name>A0A2J6SNN8_9HELO</name>
<dbReference type="SMART" id="SM00320">
    <property type="entry name" value="WD40"/>
    <property type="match status" value="6"/>
</dbReference>
<evidence type="ECO:0000256" key="1">
    <source>
        <dbReference type="ARBA" id="ARBA00003496"/>
    </source>
</evidence>
<feature type="domain" description="GPI inositol-deacylase PGAP1-like alpha/beta" evidence="7">
    <location>
        <begin position="115"/>
        <end position="274"/>
    </location>
</feature>
<evidence type="ECO:0000256" key="3">
    <source>
        <dbReference type="ARBA" id="ARBA00022737"/>
    </source>
</evidence>
<dbReference type="InterPro" id="IPR011047">
    <property type="entry name" value="Quinoprotein_ADH-like_sf"/>
</dbReference>
<accession>A0A2J6SNN8</accession>
<evidence type="ECO:0000256" key="6">
    <source>
        <dbReference type="SAM" id="MobiDB-lite"/>
    </source>
</evidence>
<keyword evidence="3" id="KW-0677">Repeat</keyword>
<dbReference type="OrthoDB" id="194358at2759"/>
<keyword evidence="5" id="KW-0813">Transport</keyword>
<keyword evidence="5" id="KW-0653">Protein transport</keyword>
<dbReference type="InterPro" id="IPR056884">
    <property type="entry name" value="NPHP3-like_N"/>
</dbReference>
<proteinExistence type="inferred from homology"/>
<protein>
    <recommendedName>
        <fullName evidence="2 5">GPI inositol-deacylase</fullName>
        <ecNumber evidence="5">3.1.-.-</ecNumber>
    </recommendedName>
</protein>
<evidence type="ECO:0000256" key="5">
    <source>
        <dbReference type="RuleBase" id="RU365011"/>
    </source>
</evidence>
<dbReference type="GeneID" id="36586721"/>
<sequence length="1661" mass="187100">MDGGMFKKKLTRPTFLQSRDTFSFPPAYESTFEEYDEDASKQDAGPSDLKTRDFFQNKDRGERSHSVPETRQISQIVTPPLPPIQQASGSSKKRPKDPIGLHSVSLPRNPVVDIIFLHGLGGSAYRSWSWGHDLRYFWPQWLSVESELSNARIWSFGYAAGIGGSSNMMNVFDFAKDLLFKMKYEQQSPSIGSVPIIFVTHSMGGLVAKKAYITGQNDKGYVDMISQVKSIVFLSTPHRGGNGAEPLSQLLQVFNMSKEYIRELASTSPFLQNINDDFSNMCQDLKLFSFYETLKTSVLTGKSSYIVDKDSGVLNLQNETSIPMVADHHTICKFETRDCPGYKDIRNILSSLIPPCINDSFRSPTIDVATEIKELGSVLSISESEVAETAERYKSKLKDGTCSWIRRRKWFTNWLEYEEDGPHILWISGAPATGKSILASYIADTVRRQWGENVCQYHNFDFSDRPKRSASYLLRSVAFQIARASSPLRASLVRLSEQLGIPFVNMPSTTLWEKLFCGLLLDMTLAKTLYWVVDGIDEAEPGALQSIFQCLKSLDSTTRLKILLLSRPTTDVTMRIKQLSFKCTMHNISTVDTYDDIRAYVEDAIVIMIPKGVASRQRIVDKVMMKASGNFLWVALATKDLEEKWHLRSDIDLTLSGFPNEMTDLYSHMIKKIEKQPQRVMATTFLTWATYSFRPLHIPELKQALQPQFPDLTSLEDTISHICGDFVQIQSSRVSLIHETARWFLVNHHTSPSVSLEPAESHKYITKVCLKYLSSNKERQWRQILNIAEIRRAKVASPDNSSNLLYETEPFLSYAATFWAYHLSLAGTDSKEFRAIICEFFDNDALTWINTLALLGDLKSLMKAAQYLKTFVKASGKTQSERKQREIPGDDIEFLRLWTLDLIKIVGKFGSNLIQHPSSIYKLIPPFCPANSVIQRSLRYGHGGLSVVGVSFPDWDDCHARLSVGTDESGSKVFATSEIFAALVPQAKCLVVWHAETYEELRRINHGEYVTEVAVNRKGDLVCTSGLSSIKIWEVSAGKELATIKKHSDDRVLAVEFGISDDHIVIGYQDQLIACHNWRLGALVYAFRTILKGDENGNQGLRCVSFSPDRTQVAVGSRARPVELWDLNTMSRTHRCVKKDEISHSEQEVFLQPEVIQWHPDSGNLYILYHNTTLISWNPVYDEQTEHNIGAKGMVNSPCGNYLLTSDHDGSVRVFTVPDYSRGRATDFHAIYYLKNHGYVCDLAFSPDGRRFYDLRGSVCSVWEPEALVPAEKPDAEDDRNSSSSSFWDSETVKDSATSHVRASITAIACAPKDVGFCCGCDDGIITVHDFATGKKIRALPGHASEMAIIGLTWSSSGRYIASGDDSGHVLVRQVKMPVSEDAKMTVYKPSDLRIRNDGINQLLFSSNDQYLLVSTFSADTVWDVSAKRICHTRTHPSPRHLKWIEHPKDPKQLVSIDAGEVHIFHWVDFANLTSNGSLRLMRINPDNNPSGKRKLPIERPFDELALQRSYTDTPQIVNCVTSTKDAKSIILETLPSFGHDRDRNKHRRIELISTSDLKIATPPSPGPDRVILLDNSIQDLAREVSKLVGSYQNQVVFFNHQHWLCTWEIGTSVGNYKRHFFLPKDWVGNEALALVALSEGGTVLCPKNEEVAMIKNGIKF</sequence>
<dbReference type="SUPFAM" id="SSF50998">
    <property type="entry name" value="Quinoprotein alcohol dehydrogenase-like"/>
    <property type="match status" value="1"/>
</dbReference>
<feature type="domain" description="GPI inositol-deacylase winged helix" evidence="8">
    <location>
        <begin position="678"/>
        <end position="749"/>
    </location>
</feature>
<dbReference type="Gene3D" id="3.40.50.1820">
    <property type="entry name" value="alpha/beta hydrolase"/>
    <property type="match status" value="1"/>
</dbReference>
<dbReference type="PANTHER" id="PTHR10039">
    <property type="entry name" value="AMELOGENIN"/>
    <property type="match status" value="1"/>
</dbReference>
<dbReference type="SUPFAM" id="SSF52540">
    <property type="entry name" value="P-loop containing nucleoside triphosphate hydrolases"/>
    <property type="match status" value="1"/>
</dbReference>
<keyword evidence="4" id="KW-0853">WD repeat</keyword>
<dbReference type="Pfam" id="PF24883">
    <property type="entry name" value="NPHP3_N"/>
    <property type="match status" value="1"/>
</dbReference>
<feature type="compositionally biased region" description="Basic and acidic residues" evidence="6">
    <location>
        <begin position="49"/>
        <end position="68"/>
    </location>
</feature>
<dbReference type="GO" id="GO:0005789">
    <property type="term" value="C:endoplasmic reticulum membrane"/>
    <property type="evidence" value="ECO:0007669"/>
    <property type="project" value="UniProtKB-SubCell"/>
</dbReference>
<dbReference type="InterPro" id="IPR015943">
    <property type="entry name" value="WD40/YVTN_repeat-like_dom_sf"/>
</dbReference>
<comment type="similarity">
    <text evidence="5">Belongs to the GPI inositol-deacylase family.</text>
</comment>
<evidence type="ECO:0000256" key="2">
    <source>
        <dbReference type="ARBA" id="ARBA00015856"/>
    </source>
</evidence>
<dbReference type="RefSeq" id="XP_024729289.1">
    <property type="nucleotide sequence ID" value="XM_024878644.1"/>
</dbReference>
<comment type="subcellular location">
    <subcellularLocation>
        <location evidence="5">Endoplasmic reticulum membrane</location>
    </subcellularLocation>
</comment>
<dbReference type="InParanoid" id="A0A2J6SNN8"/>
<keyword evidence="11" id="KW-1185">Reference proteome</keyword>
<keyword evidence="5" id="KW-0472">Membrane</keyword>
<dbReference type="Pfam" id="PF00400">
    <property type="entry name" value="WD40"/>
    <property type="match status" value="2"/>
</dbReference>
<dbReference type="GO" id="GO:0016788">
    <property type="term" value="F:hydrolase activity, acting on ester bonds"/>
    <property type="evidence" value="ECO:0007669"/>
    <property type="project" value="InterPro"/>
</dbReference>
<dbReference type="InterPro" id="IPR001680">
    <property type="entry name" value="WD40_rpt"/>
</dbReference>
<evidence type="ECO:0000259" key="8">
    <source>
        <dbReference type="Pfam" id="PF22939"/>
    </source>
</evidence>
<keyword evidence="5" id="KW-0256">Endoplasmic reticulum</keyword>
<dbReference type="InterPro" id="IPR012908">
    <property type="entry name" value="PGAP1-ab_dom-like"/>
</dbReference>
<reference evidence="10 11" key="1">
    <citation type="submission" date="2016-04" db="EMBL/GenBank/DDBJ databases">
        <title>A degradative enzymes factory behind the ericoid mycorrhizal symbiosis.</title>
        <authorList>
            <consortium name="DOE Joint Genome Institute"/>
            <person name="Martino E."/>
            <person name="Morin E."/>
            <person name="Grelet G."/>
            <person name="Kuo A."/>
            <person name="Kohler A."/>
            <person name="Daghino S."/>
            <person name="Barry K."/>
            <person name="Choi C."/>
            <person name="Cichocki N."/>
            <person name="Clum A."/>
            <person name="Copeland A."/>
            <person name="Hainaut M."/>
            <person name="Haridas S."/>
            <person name="Labutti K."/>
            <person name="Lindquist E."/>
            <person name="Lipzen A."/>
            <person name="Khouja H.-R."/>
            <person name="Murat C."/>
            <person name="Ohm R."/>
            <person name="Olson A."/>
            <person name="Spatafora J."/>
            <person name="Veneault-Fourrey C."/>
            <person name="Henrissat B."/>
            <person name="Grigoriev I."/>
            <person name="Martin F."/>
            <person name="Perotto S."/>
        </authorList>
    </citation>
    <scope>NUCLEOTIDE SEQUENCE [LARGE SCALE GENOMIC DNA]</scope>
    <source>
        <strain evidence="10 11">E</strain>
    </source>
</reference>
<dbReference type="InterPro" id="IPR029058">
    <property type="entry name" value="AB_hydrolase_fold"/>
</dbReference>
<evidence type="ECO:0000313" key="11">
    <source>
        <dbReference type="Proteomes" id="UP000235371"/>
    </source>
</evidence>
<dbReference type="InterPro" id="IPR054471">
    <property type="entry name" value="GPIID_WHD"/>
</dbReference>
<keyword evidence="5" id="KW-0378">Hydrolase</keyword>
<dbReference type="PROSITE" id="PS50082">
    <property type="entry name" value="WD_REPEATS_2"/>
    <property type="match status" value="1"/>
</dbReference>
<dbReference type="Proteomes" id="UP000235371">
    <property type="component" value="Unassembled WGS sequence"/>
</dbReference>
<feature type="domain" description="Nephrocystin 3-like N-terminal" evidence="9">
    <location>
        <begin position="400"/>
        <end position="567"/>
    </location>
</feature>
<feature type="region of interest" description="Disordered" evidence="6">
    <location>
        <begin position="33"/>
        <end position="102"/>
    </location>
</feature>
<evidence type="ECO:0000256" key="4">
    <source>
        <dbReference type="PROSITE-ProRule" id="PRU00221"/>
    </source>
</evidence>